<dbReference type="AlphaFoldDB" id="F0XQI3"/>
<dbReference type="PANTHER" id="PTHR43591">
    <property type="entry name" value="METHYLTRANSFERASE"/>
    <property type="match status" value="1"/>
</dbReference>
<sequence length="318" mass="36348">MTEQSSAVPEPRAFLTENPLQADDEGFDDGASLNSYENGRRYHAFREGSYFVPNDEEEQGRMDLVHHIYRLILGGKLYLSPLKDQVGRVLDMGTGTGIWAMDFADEHPEAEVLGTDLSPIQPNWVPPNCIFEIEDFESDWLYGRPFDFVFGRELEACIADDRALFRRVFENLKPGGYFEMQGVNPEFLSDDDTAKKALNANKWMQLMVDGAAKFGKPFDTPIHWKEKFIEAGFVDVKQEVRKLPIGAWPKDPKLKEIGRAQSYQELQVIDSYTPGLLSRGLGWSAIEINVFMPMVRTDLKNPDIHLYLPVYFVWGRKP</sequence>
<dbReference type="HOGENOM" id="CLU_010595_0_2_1"/>
<reference evidence="3 4" key="1">
    <citation type="journal article" date="2011" name="Proc. Natl. Acad. Sci. U.S.A.">
        <title>Genome and transcriptome analyses of the mountain pine beetle-fungal symbiont Grosmannia clavigera, a lodgepole pine pathogen.</title>
        <authorList>
            <person name="DiGuistini S."/>
            <person name="Wang Y."/>
            <person name="Liao N.Y."/>
            <person name="Taylor G."/>
            <person name="Tanguay P."/>
            <person name="Feau N."/>
            <person name="Henrissat B."/>
            <person name="Chan S.K."/>
            <person name="Hesse-Orce U."/>
            <person name="Alamouti S.M."/>
            <person name="Tsui C.K.M."/>
            <person name="Docking R.T."/>
            <person name="Levasseur A."/>
            <person name="Haridas S."/>
            <person name="Robertson G."/>
            <person name="Birol I."/>
            <person name="Holt R.A."/>
            <person name="Marra M.A."/>
            <person name="Hamelin R.C."/>
            <person name="Hirst M."/>
            <person name="Jones S.J.M."/>
            <person name="Bohlmann J."/>
            <person name="Breuil C."/>
        </authorList>
    </citation>
    <scope>NUCLEOTIDE SEQUENCE [LARGE SCALE GENOMIC DNA]</scope>
    <source>
        <strain evidence="4">kw1407 / UAMH 11150</strain>
    </source>
</reference>
<dbReference type="PANTHER" id="PTHR43591:SF31">
    <property type="entry name" value="LAEA-LIKE, PUTATIVE (AFU_ORTHOLOGUE AFUA_8G01930)-RELATED"/>
    <property type="match status" value="1"/>
</dbReference>
<evidence type="ECO:0000313" key="4">
    <source>
        <dbReference type="Proteomes" id="UP000007796"/>
    </source>
</evidence>
<dbReference type="eggNOG" id="ENOG502QSKG">
    <property type="taxonomic scope" value="Eukaryota"/>
</dbReference>
<feature type="region of interest" description="Disordered" evidence="2">
    <location>
        <begin position="1"/>
        <end position="32"/>
    </location>
</feature>
<keyword evidence="4" id="KW-1185">Reference proteome</keyword>
<dbReference type="RefSeq" id="XP_014170093.1">
    <property type="nucleotide sequence ID" value="XM_014314618.1"/>
</dbReference>
<evidence type="ECO:0000256" key="1">
    <source>
        <dbReference type="ARBA" id="ARBA00038158"/>
    </source>
</evidence>
<dbReference type="GeneID" id="25981177"/>
<keyword evidence="3" id="KW-0808">Transferase</keyword>
<dbReference type="GO" id="GO:0032259">
    <property type="term" value="P:methylation"/>
    <property type="evidence" value="ECO:0007669"/>
    <property type="project" value="UniProtKB-KW"/>
</dbReference>
<dbReference type="Gene3D" id="3.40.50.150">
    <property type="entry name" value="Vaccinia Virus protein VP39"/>
    <property type="match status" value="1"/>
</dbReference>
<dbReference type="Pfam" id="PF13489">
    <property type="entry name" value="Methyltransf_23"/>
    <property type="match status" value="1"/>
</dbReference>
<evidence type="ECO:0000313" key="3">
    <source>
        <dbReference type="EMBL" id="EFX00611.1"/>
    </source>
</evidence>
<dbReference type="STRING" id="655863.F0XQI3"/>
<protein>
    <submittedName>
        <fullName evidence="3">Methyltransferase type 12</fullName>
    </submittedName>
</protein>
<dbReference type="SUPFAM" id="SSF53335">
    <property type="entry name" value="S-adenosyl-L-methionine-dependent methyltransferases"/>
    <property type="match status" value="1"/>
</dbReference>
<dbReference type="InterPro" id="IPR029063">
    <property type="entry name" value="SAM-dependent_MTases_sf"/>
</dbReference>
<dbReference type="CDD" id="cd02440">
    <property type="entry name" value="AdoMet_MTases"/>
    <property type="match status" value="1"/>
</dbReference>
<accession>F0XQI3</accession>
<dbReference type="InParanoid" id="F0XQI3"/>
<proteinExistence type="inferred from homology"/>
<comment type="similarity">
    <text evidence="1">Belongs to the methyltransferase superfamily. LaeA methyltransferase family.</text>
</comment>
<name>F0XQI3_GROCL</name>
<dbReference type="OrthoDB" id="2013972at2759"/>
<evidence type="ECO:0000256" key="2">
    <source>
        <dbReference type="SAM" id="MobiDB-lite"/>
    </source>
</evidence>
<dbReference type="GO" id="GO:0008168">
    <property type="term" value="F:methyltransferase activity"/>
    <property type="evidence" value="ECO:0007669"/>
    <property type="project" value="UniProtKB-KW"/>
</dbReference>
<dbReference type="Proteomes" id="UP000007796">
    <property type="component" value="Unassembled WGS sequence"/>
</dbReference>
<dbReference type="EMBL" id="GL629801">
    <property type="protein sequence ID" value="EFX00611.1"/>
    <property type="molecule type" value="Genomic_DNA"/>
</dbReference>
<keyword evidence="3" id="KW-0489">Methyltransferase</keyword>
<organism evidence="4">
    <name type="scientific">Grosmannia clavigera (strain kw1407 / UAMH 11150)</name>
    <name type="common">Blue stain fungus</name>
    <name type="synonym">Graphiocladiella clavigera</name>
    <dbReference type="NCBI Taxonomy" id="655863"/>
    <lineage>
        <taxon>Eukaryota</taxon>
        <taxon>Fungi</taxon>
        <taxon>Dikarya</taxon>
        <taxon>Ascomycota</taxon>
        <taxon>Pezizomycotina</taxon>
        <taxon>Sordariomycetes</taxon>
        <taxon>Sordariomycetidae</taxon>
        <taxon>Ophiostomatales</taxon>
        <taxon>Ophiostomataceae</taxon>
        <taxon>Leptographium</taxon>
    </lineage>
</organism>
<gene>
    <name evidence="3" type="ORF">CMQ_7613</name>
</gene>